<dbReference type="RefSeq" id="WP_189061652.1">
    <property type="nucleotide sequence ID" value="NZ_BMMK01000046.1"/>
</dbReference>
<dbReference type="NCBIfam" id="TIGR03988">
    <property type="entry name" value="antisig_RsrA"/>
    <property type="match status" value="1"/>
</dbReference>
<evidence type="ECO:0000313" key="3">
    <source>
        <dbReference type="Proteomes" id="UP000637578"/>
    </source>
</evidence>
<feature type="domain" description="Putative zinc-finger" evidence="1">
    <location>
        <begin position="11"/>
        <end position="44"/>
    </location>
</feature>
<dbReference type="InterPro" id="IPR027383">
    <property type="entry name" value="Znf_put"/>
</dbReference>
<evidence type="ECO:0000313" key="2">
    <source>
        <dbReference type="EMBL" id="GGM80177.1"/>
    </source>
</evidence>
<gene>
    <name evidence="2" type="ORF">GCM10012275_58440</name>
</gene>
<dbReference type="Pfam" id="PF13490">
    <property type="entry name" value="zf-HC2"/>
    <property type="match status" value="1"/>
</dbReference>
<dbReference type="EMBL" id="BMMK01000046">
    <property type="protein sequence ID" value="GGM80177.1"/>
    <property type="molecule type" value="Genomic_DNA"/>
</dbReference>
<dbReference type="AlphaFoldDB" id="A0A8J3CKZ0"/>
<name>A0A8J3CKZ0_9PSEU</name>
<organism evidence="2 3">
    <name type="scientific">Longimycelium tulufanense</name>
    <dbReference type="NCBI Taxonomy" id="907463"/>
    <lineage>
        <taxon>Bacteria</taxon>
        <taxon>Bacillati</taxon>
        <taxon>Actinomycetota</taxon>
        <taxon>Actinomycetes</taxon>
        <taxon>Pseudonocardiales</taxon>
        <taxon>Pseudonocardiaceae</taxon>
        <taxon>Longimycelium</taxon>
    </lineage>
</organism>
<comment type="caution">
    <text evidence="2">The sequence shown here is derived from an EMBL/GenBank/DDBJ whole genome shotgun (WGS) entry which is preliminary data.</text>
</comment>
<reference evidence="2" key="2">
    <citation type="submission" date="2020-09" db="EMBL/GenBank/DDBJ databases">
        <authorList>
            <person name="Sun Q."/>
            <person name="Zhou Y."/>
        </authorList>
    </citation>
    <scope>NUCLEOTIDE SEQUENCE</scope>
    <source>
        <strain evidence="2">CGMCC 4.5737</strain>
    </source>
</reference>
<proteinExistence type="predicted"/>
<accession>A0A8J3CKZ0</accession>
<protein>
    <submittedName>
        <fullName evidence="2">Mycothiol system anti-sigma-R factor</fullName>
    </submittedName>
</protein>
<keyword evidence="3" id="KW-1185">Reference proteome</keyword>
<dbReference type="InterPro" id="IPR024020">
    <property type="entry name" value="Anit_sigma_mycothiol_RsrA"/>
</dbReference>
<sequence length="113" mass="13116">MSCGKPHETPCNEVLAEVWLFLDQECDQRRRQKLEQHLDECGHCLEQYGIEEQIKILLARKCGGDHAPDALKQRLRDSIRRTVLEQAEVTVEYHPEGGSSVEIRSRRMELTED</sequence>
<evidence type="ECO:0000259" key="1">
    <source>
        <dbReference type="Pfam" id="PF13490"/>
    </source>
</evidence>
<dbReference type="Proteomes" id="UP000637578">
    <property type="component" value="Unassembled WGS sequence"/>
</dbReference>
<reference evidence="2" key="1">
    <citation type="journal article" date="2014" name="Int. J. Syst. Evol. Microbiol.">
        <title>Complete genome sequence of Corynebacterium casei LMG S-19264T (=DSM 44701T), isolated from a smear-ripened cheese.</title>
        <authorList>
            <consortium name="US DOE Joint Genome Institute (JGI-PGF)"/>
            <person name="Walter F."/>
            <person name="Albersmeier A."/>
            <person name="Kalinowski J."/>
            <person name="Ruckert C."/>
        </authorList>
    </citation>
    <scope>NUCLEOTIDE SEQUENCE</scope>
    <source>
        <strain evidence="2">CGMCC 4.5737</strain>
    </source>
</reference>